<feature type="region of interest" description="Disordered" evidence="16">
    <location>
        <begin position="444"/>
        <end position="469"/>
    </location>
</feature>
<evidence type="ECO:0000256" key="3">
    <source>
        <dbReference type="ARBA" id="ARBA00022481"/>
    </source>
</evidence>
<evidence type="ECO:0000256" key="11">
    <source>
        <dbReference type="ARBA" id="ARBA00023289"/>
    </source>
</evidence>
<dbReference type="FunFam" id="1.25.40.20:FF:000198">
    <property type="entry name" value="Myosin binding subunit, isoform P"/>
    <property type="match status" value="1"/>
</dbReference>
<evidence type="ECO:0000256" key="7">
    <source>
        <dbReference type="ARBA" id="ARBA00023054"/>
    </source>
</evidence>
<comment type="subunit">
    <text evidence="13">Binds PP1.</text>
</comment>
<dbReference type="PROSITE" id="PS50297">
    <property type="entry name" value="ANK_REP_REGION"/>
    <property type="match status" value="4"/>
</dbReference>
<keyword evidence="7" id="KW-0175">Coiled coil</keyword>
<evidence type="ECO:0000313" key="17">
    <source>
        <dbReference type="Ensembl" id="ENSCSRP00000005128.1"/>
    </source>
</evidence>
<dbReference type="Gene3D" id="1.25.40.20">
    <property type="entry name" value="Ankyrin repeat-containing domain"/>
    <property type="match status" value="2"/>
</dbReference>
<dbReference type="GO" id="GO:0017020">
    <property type="term" value="F:myosin phosphatase regulator activity"/>
    <property type="evidence" value="ECO:0007669"/>
    <property type="project" value="TreeGrafter"/>
</dbReference>
<keyword evidence="11" id="KW-0636">Prenylation</keyword>
<evidence type="ECO:0000256" key="13">
    <source>
        <dbReference type="ARBA" id="ARBA00063230"/>
    </source>
</evidence>
<dbReference type="SMART" id="SM00248">
    <property type="entry name" value="ANK"/>
    <property type="match status" value="6"/>
</dbReference>
<feature type="region of interest" description="Disordered" evidence="16">
    <location>
        <begin position="600"/>
        <end position="677"/>
    </location>
</feature>
<evidence type="ECO:0000256" key="2">
    <source>
        <dbReference type="ARBA" id="ARBA00022475"/>
    </source>
</evidence>
<feature type="repeat" description="ANK" evidence="15">
    <location>
        <begin position="385"/>
        <end position="417"/>
    </location>
</feature>
<reference evidence="17" key="1">
    <citation type="submission" date="2025-08" db="UniProtKB">
        <authorList>
            <consortium name="Ensembl"/>
        </authorList>
    </citation>
    <scope>IDENTIFICATION</scope>
</reference>
<dbReference type="Pfam" id="PF12796">
    <property type="entry name" value="Ank_2"/>
    <property type="match status" value="2"/>
</dbReference>
<evidence type="ECO:0000256" key="8">
    <source>
        <dbReference type="ARBA" id="ARBA00023136"/>
    </source>
</evidence>
<keyword evidence="10" id="KW-0449">Lipoprotein</keyword>
<keyword evidence="6 15" id="KW-0040">ANK repeat</keyword>
<feature type="repeat" description="ANK" evidence="15">
    <location>
        <begin position="224"/>
        <end position="256"/>
    </location>
</feature>
<feature type="region of interest" description="Disordered" evidence="16">
    <location>
        <begin position="496"/>
        <end position="558"/>
    </location>
</feature>
<keyword evidence="3" id="KW-0488">Methylation</keyword>
<name>A0A8C3RVX0_CHESE</name>
<dbReference type="PRINTS" id="PR01415">
    <property type="entry name" value="ANKYRIN"/>
</dbReference>
<keyword evidence="18" id="KW-1185">Reference proteome</keyword>
<evidence type="ECO:0000256" key="15">
    <source>
        <dbReference type="PROSITE-ProRule" id="PRU00023"/>
    </source>
</evidence>
<dbReference type="PANTHER" id="PTHR24179">
    <property type="entry name" value="PROTEIN PHOSPHATASE 1 REGULATORY SUBUNIT 12"/>
    <property type="match status" value="1"/>
</dbReference>
<feature type="compositionally biased region" description="Polar residues" evidence="16">
    <location>
        <begin position="542"/>
        <end position="552"/>
    </location>
</feature>
<dbReference type="InterPro" id="IPR051226">
    <property type="entry name" value="PP1_Regulatory_Subunit"/>
</dbReference>
<dbReference type="PANTHER" id="PTHR24179:SF30">
    <property type="entry name" value="PROTEIN PHOSPHATASE 1 REGULATORY SUBUNIT 16A"/>
    <property type="match status" value="1"/>
</dbReference>
<proteinExistence type="predicted"/>
<dbReference type="SUPFAM" id="SSF48403">
    <property type="entry name" value="Ankyrin repeat"/>
    <property type="match status" value="1"/>
</dbReference>
<keyword evidence="5" id="KW-0677">Repeat</keyword>
<keyword evidence="9" id="KW-0564">Palmitate</keyword>
<dbReference type="InterPro" id="IPR002110">
    <property type="entry name" value="Ankyrin_rpt"/>
</dbReference>
<evidence type="ECO:0000256" key="16">
    <source>
        <dbReference type="SAM" id="MobiDB-lite"/>
    </source>
</evidence>
<dbReference type="FunFam" id="1.25.40.20:FF:000079">
    <property type="entry name" value="Protein phosphatase 1 regulatory subunit 16B"/>
    <property type="match status" value="1"/>
</dbReference>
<dbReference type="Proteomes" id="UP000694403">
    <property type="component" value="Unplaced"/>
</dbReference>
<comment type="function">
    <text evidence="12">Inhibits protein phosphatase 1 activity toward phosphorylase, myosin light chain and myosin substrates.</text>
</comment>
<dbReference type="GO" id="GO:0004857">
    <property type="term" value="F:enzyme inhibitor activity"/>
    <property type="evidence" value="ECO:0007669"/>
    <property type="project" value="TreeGrafter"/>
</dbReference>
<evidence type="ECO:0000256" key="9">
    <source>
        <dbReference type="ARBA" id="ARBA00023139"/>
    </source>
</evidence>
<dbReference type="AlphaFoldDB" id="A0A8C3RVX0"/>
<keyword evidence="8" id="KW-0472">Membrane</keyword>
<sequence length="677" mass="75380">MVGVFLEKLLTPSSWERPRVFAAWEDHQTTQRATQREGWLWSRTLYLQRGWQSPRKQPGSRYKTSLHHSCSRRLWPGDRLFELVQVMPSGGRDPHASLLYTPGLSSPRLGAPVSGTETRRGAAAMAEHLELLAEMPAVARMSTQERLKHAQKRRTQQLKKWAQFEKEAQSKKARAEKRRRNSSKEKRVLFPESIKLLEAASRNDVEEVRQFLQHGISPNLYNEDGLTALHQCCIDDFGDVVGLLLEAGVDVNACDSELWTPLHAAATCGHLHLVELLIKHGANLLAVNTDGNMPYDLCEDDVTLDYIETAMADQGITQEKIEAARAATEHSMVEDIRKLLRAGADLNTPLDHSATLLHIASANGYLEAAELLLEHKASMSAKDNDGWEPLHAAACWGQIHLVELLVAHGADLNGKSVLDETPLDVCGDEEVRAKLLELKHKHDAVMKSHDKHKSLLQRRTSSAGSRGKVVRRVSVTERTNLYRKEHAKEAIVWQRVEHRENEAEPEDEDKQTDAELQQHRSGAEAEVAGPGALVGDEHQHPGLTQRNGTVGSSAPAPHKHLYSKRLDRSVSYQLATQEELSADLCKEKSHHTLADLKRQRAAAKLQRHHPEDYPPTEGEGPPSPGLAETLHSSGHARSDSEQNSVYYTAASGDPPLLKLTAPAEESPAEKKRCCKLM</sequence>
<feature type="repeat" description="ANK" evidence="15">
    <location>
        <begin position="352"/>
        <end position="384"/>
    </location>
</feature>
<dbReference type="PROSITE" id="PS50088">
    <property type="entry name" value="ANK_REPEAT"/>
    <property type="match status" value="4"/>
</dbReference>
<keyword evidence="4" id="KW-0597">Phosphoprotein</keyword>
<organism evidence="17 18">
    <name type="scientific">Chelydra serpentina</name>
    <name type="common">Snapping turtle</name>
    <name type="synonym">Testudo serpentina</name>
    <dbReference type="NCBI Taxonomy" id="8475"/>
    <lineage>
        <taxon>Eukaryota</taxon>
        <taxon>Metazoa</taxon>
        <taxon>Chordata</taxon>
        <taxon>Craniata</taxon>
        <taxon>Vertebrata</taxon>
        <taxon>Euteleostomi</taxon>
        <taxon>Archelosauria</taxon>
        <taxon>Testudinata</taxon>
        <taxon>Testudines</taxon>
        <taxon>Cryptodira</taxon>
        <taxon>Durocryptodira</taxon>
        <taxon>Americhelydia</taxon>
        <taxon>Chelydroidea</taxon>
        <taxon>Chelydridae</taxon>
        <taxon>Chelydra</taxon>
    </lineage>
</organism>
<dbReference type="GO" id="GO:0005737">
    <property type="term" value="C:cytoplasm"/>
    <property type="evidence" value="ECO:0007669"/>
    <property type="project" value="TreeGrafter"/>
</dbReference>
<evidence type="ECO:0000256" key="12">
    <source>
        <dbReference type="ARBA" id="ARBA00055219"/>
    </source>
</evidence>
<feature type="compositionally biased region" description="Basic and acidic residues" evidence="16">
    <location>
        <begin position="511"/>
        <end position="523"/>
    </location>
</feature>
<evidence type="ECO:0000256" key="4">
    <source>
        <dbReference type="ARBA" id="ARBA00022553"/>
    </source>
</evidence>
<evidence type="ECO:0000313" key="18">
    <source>
        <dbReference type="Proteomes" id="UP000694403"/>
    </source>
</evidence>
<evidence type="ECO:0000256" key="6">
    <source>
        <dbReference type="ARBA" id="ARBA00023043"/>
    </source>
</evidence>
<comment type="subcellular location">
    <subcellularLocation>
        <location evidence="1">Cell membrane</location>
        <topology evidence="1">Lipid-anchor</topology>
    </subcellularLocation>
</comment>
<protein>
    <recommendedName>
        <fullName evidence="14">Protein phosphatase 1 regulatory subunit 16A</fullName>
    </recommendedName>
</protein>
<feature type="repeat" description="ANK" evidence="15">
    <location>
        <begin position="257"/>
        <end position="289"/>
    </location>
</feature>
<evidence type="ECO:0000256" key="14">
    <source>
        <dbReference type="ARBA" id="ARBA00072668"/>
    </source>
</evidence>
<dbReference type="GO" id="GO:0005886">
    <property type="term" value="C:plasma membrane"/>
    <property type="evidence" value="ECO:0007669"/>
    <property type="project" value="UniProtKB-SubCell"/>
</dbReference>
<accession>A0A8C3RVX0</accession>
<reference evidence="17" key="2">
    <citation type="submission" date="2025-09" db="UniProtKB">
        <authorList>
            <consortium name="Ensembl"/>
        </authorList>
    </citation>
    <scope>IDENTIFICATION</scope>
</reference>
<dbReference type="InterPro" id="IPR036770">
    <property type="entry name" value="Ankyrin_rpt-contain_sf"/>
</dbReference>
<keyword evidence="2" id="KW-1003">Cell membrane</keyword>
<evidence type="ECO:0000256" key="10">
    <source>
        <dbReference type="ARBA" id="ARBA00023288"/>
    </source>
</evidence>
<evidence type="ECO:0000256" key="5">
    <source>
        <dbReference type="ARBA" id="ARBA00022737"/>
    </source>
</evidence>
<evidence type="ECO:0000256" key="1">
    <source>
        <dbReference type="ARBA" id="ARBA00004193"/>
    </source>
</evidence>
<dbReference type="Ensembl" id="ENSCSRT00000005286.1">
    <property type="protein sequence ID" value="ENSCSRP00000005128.1"/>
    <property type="gene ID" value="ENSCSRG00000003886.1"/>
</dbReference>